<sequence>MTEQALHLKCLLYNTLLLGTQDSCPTCSMQLSNCTRAGWPHDVSGCSSPRRSRTSSCRSLSWSARAPSAVPAATAPLVLHAGLMPCADAAVRECAGCAAGGVLTPASAMRMVLVQLLHNACISCRITSSSALGKQQKVEAVATGVGEQWEEGVDKSLTD</sequence>
<dbReference type="EMBL" id="CP126208">
    <property type="protein sequence ID" value="WIA09736.1"/>
    <property type="molecule type" value="Genomic_DNA"/>
</dbReference>
<gene>
    <name evidence="1" type="ORF">OEZ85_009115</name>
</gene>
<proteinExistence type="predicted"/>
<organism evidence="1 2">
    <name type="scientific">Tetradesmus obliquus</name>
    <name type="common">Green alga</name>
    <name type="synonym">Acutodesmus obliquus</name>
    <dbReference type="NCBI Taxonomy" id="3088"/>
    <lineage>
        <taxon>Eukaryota</taxon>
        <taxon>Viridiplantae</taxon>
        <taxon>Chlorophyta</taxon>
        <taxon>core chlorophytes</taxon>
        <taxon>Chlorophyceae</taxon>
        <taxon>CS clade</taxon>
        <taxon>Sphaeropleales</taxon>
        <taxon>Scenedesmaceae</taxon>
        <taxon>Tetradesmus</taxon>
    </lineage>
</organism>
<protein>
    <submittedName>
        <fullName evidence="1">Uncharacterized protein</fullName>
    </submittedName>
</protein>
<keyword evidence="2" id="KW-1185">Reference proteome</keyword>
<evidence type="ECO:0000313" key="2">
    <source>
        <dbReference type="Proteomes" id="UP001244341"/>
    </source>
</evidence>
<reference evidence="1 2" key="1">
    <citation type="submission" date="2023-05" db="EMBL/GenBank/DDBJ databases">
        <title>A 100% complete, gapless, phased diploid assembly of the Scenedesmus obliquus UTEX 3031 genome.</title>
        <authorList>
            <person name="Biondi T.C."/>
            <person name="Hanschen E.R."/>
            <person name="Kwon T."/>
            <person name="Eng W."/>
            <person name="Kruse C.P.S."/>
            <person name="Koehler S.I."/>
            <person name="Kunde Y."/>
            <person name="Gleasner C.D."/>
            <person name="You Mak K.T."/>
            <person name="Polle J."/>
            <person name="Hovde B.T."/>
            <person name="Starkenburg S.R."/>
        </authorList>
    </citation>
    <scope>NUCLEOTIDE SEQUENCE [LARGE SCALE GENOMIC DNA]</scope>
    <source>
        <strain evidence="1 2">DOE0152z</strain>
    </source>
</reference>
<name>A0ABY8TPM5_TETOB</name>
<dbReference type="Proteomes" id="UP001244341">
    <property type="component" value="Chromosome 1b"/>
</dbReference>
<evidence type="ECO:0000313" key="1">
    <source>
        <dbReference type="EMBL" id="WIA09736.1"/>
    </source>
</evidence>
<accession>A0ABY8TPM5</accession>